<name>A0A444IXT6_9BACT</name>
<dbReference type="AlphaFoldDB" id="A0A444IXT6"/>
<dbReference type="Proteomes" id="UP000287853">
    <property type="component" value="Unassembled WGS sequence"/>
</dbReference>
<reference evidence="1 2" key="1">
    <citation type="submission" date="2017-01" db="EMBL/GenBank/DDBJ databases">
        <title>The cable genome- insights into the physiology and evolution of filamentous bacteria capable of sulfide oxidation via long distance electron transfer.</title>
        <authorList>
            <person name="Schreiber L."/>
            <person name="Bjerg J.T."/>
            <person name="Boggild A."/>
            <person name="Van De Vossenberg J."/>
            <person name="Meysman F."/>
            <person name="Nielsen L.P."/>
            <person name="Schramm A."/>
            <person name="Kjeldsen K.U."/>
        </authorList>
    </citation>
    <scope>NUCLEOTIDE SEQUENCE [LARGE SCALE GENOMIC DNA]</scope>
    <source>
        <strain evidence="1">MCF</strain>
    </source>
</reference>
<keyword evidence="2" id="KW-1185">Reference proteome</keyword>
<proteinExistence type="predicted"/>
<organism evidence="1 2">
    <name type="scientific">Candidatus Electrothrix aarhusensis</name>
    <dbReference type="NCBI Taxonomy" id="1859131"/>
    <lineage>
        <taxon>Bacteria</taxon>
        <taxon>Pseudomonadati</taxon>
        <taxon>Thermodesulfobacteriota</taxon>
        <taxon>Desulfobulbia</taxon>
        <taxon>Desulfobulbales</taxon>
        <taxon>Desulfobulbaceae</taxon>
        <taxon>Candidatus Electrothrix</taxon>
    </lineage>
</organism>
<protein>
    <submittedName>
        <fullName evidence="1">Uncharacterized protein</fullName>
    </submittedName>
</protein>
<accession>A0A444IXT6</accession>
<evidence type="ECO:0000313" key="2">
    <source>
        <dbReference type="Proteomes" id="UP000287853"/>
    </source>
</evidence>
<dbReference type="EMBL" id="MTKO01000076">
    <property type="protein sequence ID" value="RWX45540.1"/>
    <property type="molecule type" value="Genomic_DNA"/>
</dbReference>
<gene>
    <name evidence="1" type="ORF">H206_02656</name>
</gene>
<evidence type="ECO:0000313" key="1">
    <source>
        <dbReference type="EMBL" id="RWX45540.1"/>
    </source>
</evidence>
<comment type="caution">
    <text evidence="1">The sequence shown here is derived from an EMBL/GenBank/DDBJ whole genome shotgun (WGS) entry which is preliminary data.</text>
</comment>
<sequence length="98" mass="10864">MSPDIKKTMEEKDKGMRTEYDFTGGVRGKHHRAMQAGYSVTVHQADGTSVTKEVVPTDGAVILEPDLRAYFPDSESVNKALRCLIPLLSRRDLTTGKL</sequence>